<evidence type="ECO:0000313" key="2">
    <source>
        <dbReference type="EMBL" id="KAI3833511.1"/>
    </source>
</evidence>
<protein>
    <submittedName>
        <fullName evidence="2">Uncharacterized protein</fullName>
    </submittedName>
</protein>
<reference evidence="2" key="1">
    <citation type="submission" date="2022-04" db="EMBL/GenBank/DDBJ databases">
        <title>A functionally conserved STORR gene fusion in Papaver species that diverged 16.8 million years ago.</title>
        <authorList>
            <person name="Catania T."/>
        </authorList>
    </citation>
    <scope>NUCLEOTIDE SEQUENCE</scope>
    <source>
        <strain evidence="2">S-188037</strain>
    </source>
</reference>
<evidence type="ECO:0000256" key="1">
    <source>
        <dbReference type="SAM" id="MobiDB-lite"/>
    </source>
</evidence>
<feature type="region of interest" description="Disordered" evidence="1">
    <location>
        <begin position="117"/>
        <end position="149"/>
    </location>
</feature>
<dbReference type="Proteomes" id="UP001202328">
    <property type="component" value="Unassembled WGS sequence"/>
</dbReference>
<dbReference type="EMBL" id="JAJJMB010017954">
    <property type="protein sequence ID" value="KAI3833511.1"/>
    <property type="molecule type" value="Genomic_DNA"/>
</dbReference>
<proteinExistence type="predicted"/>
<dbReference type="AlphaFoldDB" id="A0AAD4RVJ2"/>
<organism evidence="2 3">
    <name type="scientific">Papaver atlanticum</name>
    <dbReference type="NCBI Taxonomy" id="357466"/>
    <lineage>
        <taxon>Eukaryota</taxon>
        <taxon>Viridiplantae</taxon>
        <taxon>Streptophyta</taxon>
        <taxon>Embryophyta</taxon>
        <taxon>Tracheophyta</taxon>
        <taxon>Spermatophyta</taxon>
        <taxon>Magnoliopsida</taxon>
        <taxon>Ranunculales</taxon>
        <taxon>Papaveraceae</taxon>
        <taxon>Papaveroideae</taxon>
        <taxon>Papaver</taxon>
    </lineage>
</organism>
<keyword evidence="3" id="KW-1185">Reference proteome</keyword>
<comment type="caution">
    <text evidence="2">The sequence shown here is derived from an EMBL/GenBank/DDBJ whole genome shotgun (WGS) entry which is preliminary data.</text>
</comment>
<evidence type="ECO:0000313" key="3">
    <source>
        <dbReference type="Proteomes" id="UP001202328"/>
    </source>
</evidence>
<sequence>MALGVSRLDQVVDASGPYEKAKVERDGTLVTDLHDGAVHIKGKNANDDGESGVDLKNGQVKINGRPTGVAVAGGLANVKISIYRGGEAKVYAENGLVDVKRGRDIAVDLRKGEVQMGGVPANKDAPVQENTYPANNDVPATKNTNGNHN</sequence>
<accession>A0AAD4RVJ2</accession>
<name>A0AAD4RVJ2_9MAGN</name>
<gene>
    <name evidence="2" type="ORF">MKW98_024510</name>
</gene>